<evidence type="ECO:0008006" key="4">
    <source>
        <dbReference type="Google" id="ProtNLM"/>
    </source>
</evidence>
<reference evidence="2 3" key="1">
    <citation type="submission" date="2021-07" db="EMBL/GenBank/DDBJ databases">
        <title>The draft genome sequence of Sphingomicrobium sp. B8.</title>
        <authorList>
            <person name="Mu L."/>
        </authorList>
    </citation>
    <scope>NUCLEOTIDE SEQUENCE [LARGE SCALE GENOMIC DNA]</scope>
    <source>
        <strain evidence="2 3">B8</strain>
    </source>
</reference>
<feature type="chain" id="PRO_5045798871" description="DUF4932 domain-containing protein" evidence="1">
    <location>
        <begin position="22"/>
        <end position="320"/>
    </location>
</feature>
<evidence type="ECO:0000313" key="2">
    <source>
        <dbReference type="EMBL" id="MBW0143725.1"/>
    </source>
</evidence>
<sequence length="320" mass="35003">MRLTVLAAALTGLTVATPAAAAPPDNVEQQPGLDLFDIRTSEWVSLHFFAFHAARAMEGGDYGYTAVPLRPEDAALLENPTIAAEFAPLAEAYAPLLKGRLFRGGLFSVVKALTDPDAIDPEIRAPFDAFMPTYRRYFWARHRAFAELAKADLEAKLAAHGPALLAATAAELDATWGDSGYVAYLSPYVNWAGAFSNDNMLFFSATDENYSRHRLEMFVHETAHGSPIGDTIDPAAEAALAAAGLENDRFWHYLLFYATGRAAKRVLGDDYATYIETTGLRTHRGSKPWYDALEAVWDEHDTLEERAIAAAAMVAAQQDQ</sequence>
<evidence type="ECO:0000256" key="1">
    <source>
        <dbReference type="SAM" id="SignalP"/>
    </source>
</evidence>
<proteinExistence type="predicted"/>
<comment type="caution">
    <text evidence="2">The sequence shown here is derived from an EMBL/GenBank/DDBJ whole genome shotgun (WGS) entry which is preliminary data.</text>
</comment>
<dbReference type="Proteomes" id="UP000698028">
    <property type="component" value="Unassembled WGS sequence"/>
</dbReference>
<organism evidence="2 3">
    <name type="scientific">Sphingomicrobium clamense</name>
    <dbReference type="NCBI Taxonomy" id="2851013"/>
    <lineage>
        <taxon>Bacteria</taxon>
        <taxon>Pseudomonadati</taxon>
        <taxon>Pseudomonadota</taxon>
        <taxon>Alphaproteobacteria</taxon>
        <taxon>Sphingomonadales</taxon>
        <taxon>Sphingomonadaceae</taxon>
        <taxon>Sphingomicrobium</taxon>
    </lineage>
</organism>
<dbReference type="EMBL" id="JAHVAH010000001">
    <property type="protein sequence ID" value="MBW0143725.1"/>
    <property type="molecule type" value="Genomic_DNA"/>
</dbReference>
<accession>A0ABS6V2D0</accession>
<gene>
    <name evidence="2" type="ORF">KTQ36_00235</name>
</gene>
<evidence type="ECO:0000313" key="3">
    <source>
        <dbReference type="Proteomes" id="UP000698028"/>
    </source>
</evidence>
<keyword evidence="1" id="KW-0732">Signal</keyword>
<protein>
    <recommendedName>
        <fullName evidence="4">DUF4932 domain-containing protein</fullName>
    </recommendedName>
</protein>
<keyword evidence="3" id="KW-1185">Reference proteome</keyword>
<dbReference type="RefSeq" id="WP_218631795.1">
    <property type="nucleotide sequence ID" value="NZ_JAHVAH010000001.1"/>
</dbReference>
<name>A0ABS6V2D0_9SPHN</name>
<feature type="signal peptide" evidence="1">
    <location>
        <begin position="1"/>
        <end position="21"/>
    </location>
</feature>